<dbReference type="CDD" id="cd13128">
    <property type="entry name" value="MATE_Wzx_like"/>
    <property type="match status" value="1"/>
</dbReference>
<comment type="subcellular location">
    <subcellularLocation>
        <location evidence="1">Cell membrane</location>
        <topology evidence="1">Multi-pass membrane protein</topology>
    </subcellularLocation>
</comment>
<sequence length="518" mass="56957">MRDEESHLNESLRKIVKGAGIGFIGTFIGLGLGYLSRMIIGRFLGAGDYGLICLGFAAMSIGITLSLVGLPSGVIRYVSFYKGKSDAGRIKGTIIGALRISIPLSLIFAITFFFGANWICCNVFHEPDLTPVLKIFSMAIPFYVSAQIFLSALIGFQYIQYPVYTEHLFQNIIKIVAIVLLLALGFGVLGAAWGWVLAIVLMPFLALYFLKKRVFSLLSTNVKMVSVDKELFLFSLPLVLAGIAGMITAWTDTLMLGYFSTASDVGVYNAALPTARLLMVVGGSFGTIFMPVLTELYGKEKLGDLGYIYSAVTKWVLSLTFPAFLLMFLFSKFVIKIMFGDEFTTGATALSILSFAFLITSVMRPTDRILEVIGRTKIIMLCGFFVAALNVILNFFLIPGYGINGAALATAISLVSGAVLSFMVVYHITRVQPFKLNHLKPIFSSILAVSVVYAIAKYIVGVTLTSMVIMLPVFLTLYFFVLLVMKGFEEEDLTIMRAIDERLGTRSDMVRAIIRRFL</sequence>
<dbReference type="STRING" id="1839936.SBU_000859"/>
<reference evidence="7" key="2">
    <citation type="journal article" date="2020" name="mSystems">
        <title>Genome- and Community-Level Interaction Insights into Carbon Utilization and Element Cycling Functions of Hydrothermarchaeota in Hydrothermal Sediment.</title>
        <authorList>
            <person name="Zhou Z."/>
            <person name="Liu Y."/>
            <person name="Xu W."/>
            <person name="Pan J."/>
            <person name="Luo Z.H."/>
            <person name="Li M."/>
        </authorList>
    </citation>
    <scope>NUCLEOTIDE SEQUENCE [LARGE SCALE GENOMIC DNA]</scope>
    <source>
        <strain evidence="7">HyVt-386</strain>
    </source>
</reference>
<dbReference type="InterPro" id="IPR002797">
    <property type="entry name" value="Polysacc_synth"/>
</dbReference>
<evidence type="ECO:0000256" key="6">
    <source>
        <dbReference type="SAM" id="Phobius"/>
    </source>
</evidence>
<dbReference type="Proteomes" id="UP000885936">
    <property type="component" value="Unassembled WGS sequence"/>
</dbReference>
<feature type="transmembrane region" description="Helical" evidence="6">
    <location>
        <begin position="315"/>
        <end position="335"/>
    </location>
</feature>
<gene>
    <name evidence="7" type="ORF">ENI32_00665</name>
    <name evidence="8" type="ORF">SBU_000859</name>
</gene>
<feature type="transmembrane region" description="Helical" evidence="6">
    <location>
        <begin position="270"/>
        <end position="294"/>
    </location>
</feature>
<organism evidence="8 9">
    <name type="scientific">Candidatus Syntropharchaeum butanivorans</name>
    <dbReference type="NCBI Taxonomy" id="1839936"/>
    <lineage>
        <taxon>Archaea</taxon>
        <taxon>Methanobacteriati</taxon>
        <taxon>Methanobacteriota</taxon>
        <taxon>Stenosarchaea group</taxon>
        <taxon>Methanomicrobia</taxon>
        <taxon>Methanosarcinales</taxon>
        <taxon>ANME-2 cluster</taxon>
        <taxon>Candidatus Syntropharchaeum</taxon>
    </lineage>
</organism>
<keyword evidence="2" id="KW-1003">Cell membrane</keyword>
<evidence type="ECO:0000256" key="2">
    <source>
        <dbReference type="ARBA" id="ARBA00022475"/>
    </source>
</evidence>
<keyword evidence="9" id="KW-1185">Reference proteome</keyword>
<feature type="transmembrane region" description="Helical" evidence="6">
    <location>
        <begin position="441"/>
        <end position="460"/>
    </location>
</feature>
<dbReference type="Pfam" id="PF01943">
    <property type="entry name" value="Polysacc_synt"/>
    <property type="match status" value="1"/>
</dbReference>
<comment type="caution">
    <text evidence="8">The sequence shown here is derived from an EMBL/GenBank/DDBJ whole genome shotgun (WGS) entry which is preliminary data.</text>
</comment>
<accession>A0A1F2P4T4</accession>
<feature type="transmembrane region" description="Helical" evidence="6">
    <location>
        <begin position="96"/>
        <end position="115"/>
    </location>
</feature>
<reference evidence="8 9" key="1">
    <citation type="submission" date="2016-05" db="EMBL/GenBank/DDBJ databases">
        <title>Microbial consortia oxidize butane by reversing methanogenesis.</title>
        <authorList>
            <person name="Laso-Perez R."/>
            <person name="Richter M."/>
            <person name="Wegener G."/>
            <person name="Musat F."/>
        </authorList>
    </citation>
    <scope>NUCLEOTIDE SEQUENCE [LARGE SCALE GENOMIC DNA]</scope>
    <source>
        <strain evidence="8">BOX1</strain>
    </source>
</reference>
<dbReference type="Proteomes" id="UP000185779">
    <property type="component" value="Unassembled WGS sequence"/>
</dbReference>
<feature type="transmembrane region" description="Helical" evidence="6">
    <location>
        <begin position="407"/>
        <end position="429"/>
    </location>
</feature>
<feature type="transmembrane region" description="Helical" evidence="6">
    <location>
        <begin position="347"/>
        <end position="366"/>
    </location>
</feature>
<feature type="transmembrane region" description="Helical" evidence="6">
    <location>
        <begin position="49"/>
        <end position="75"/>
    </location>
</feature>
<evidence type="ECO:0000256" key="1">
    <source>
        <dbReference type="ARBA" id="ARBA00004651"/>
    </source>
</evidence>
<proteinExistence type="predicted"/>
<evidence type="ECO:0000313" key="8">
    <source>
        <dbReference type="EMBL" id="OFV66317.1"/>
    </source>
</evidence>
<dbReference type="PANTHER" id="PTHR30250:SF27">
    <property type="entry name" value="POLYSACCHARIDE BIOSYNTHESIS PROTEIN"/>
    <property type="match status" value="1"/>
</dbReference>
<keyword evidence="3 6" id="KW-0812">Transmembrane</keyword>
<name>A0A1F2P4T4_9EURY</name>
<feature type="transmembrane region" description="Helical" evidence="6">
    <location>
        <begin position="378"/>
        <end position="401"/>
    </location>
</feature>
<dbReference type="PANTHER" id="PTHR30250">
    <property type="entry name" value="PST FAMILY PREDICTED COLANIC ACID TRANSPORTER"/>
    <property type="match status" value="1"/>
</dbReference>
<evidence type="ECO:0000313" key="7">
    <source>
        <dbReference type="EMBL" id="HEC56393.1"/>
    </source>
</evidence>
<dbReference type="EMBL" id="DRIE01000009">
    <property type="protein sequence ID" value="HEC56393.1"/>
    <property type="molecule type" value="Genomic_DNA"/>
</dbReference>
<feature type="transmembrane region" description="Helical" evidence="6">
    <location>
        <begin position="168"/>
        <end position="186"/>
    </location>
</feature>
<evidence type="ECO:0000256" key="4">
    <source>
        <dbReference type="ARBA" id="ARBA00022989"/>
    </source>
</evidence>
<dbReference type="EMBL" id="LYOR01000003">
    <property type="protein sequence ID" value="OFV66317.1"/>
    <property type="molecule type" value="Genomic_DNA"/>
</dbReference>
<keyword evidence="5 6" id="KW-0472">Membrane</keyword>
<evidence type="ECO:0000256" key="3">
    <source>
        <dbReference type="ARBA" id="ARBA00022692"/>
    </source>
</evidence>
<dbReference type="GO" id="GO:0005886">
    <property type="term" value="C:plasma membrane"/>
    <property type="evidence" value="ECO:0007669"/>
    <property type="project" value="UniProtKB-SubCell"/>
</dbReference>
<evidence type="ECO:0000313" key="9">
    <source>
        <dbReference type="Proteomes" id="UP000185779"/>
    </source>
</evidence>
<protein>
    <submittedName>
        <fullName evidence="7">Flippase</fullName>
    </submittedName>
    <submittedName>
        <fullName evidence="8">Polysaccharide biosynthesis protein</fullName>
    </submittedName>
</protein>
<feature type="transmembrane region" description="Helical" evidence="6">
    <location>
        <begin position="466"/>
        <end position="488"/>
    </location>
</feature>
<feature type="transmembrane region" description="Helical" evidence="6">
    <location>
        <begin position="192"/>
        <end position="210"/>
    </location>
</feature>
<feature type="transmembrane region" description="Helical" evidence="6">
    <location>
        <begin position="231"/>
        <end position="250"/>
    </location>
</feature>
<dbReference type="AlphaFoldDB" id="A0A1F2P4T4"/>
<keyword evidence="4 6" id="KW-1133">Transmembrane helix</keyword>
<evidence type="ECO:0000256" key="5">
    <source>
        <dbReference type="ARBA" id="ARBA00023136"/>
    </source>
</evidence>
<dbReference type="InterPro" id="IPR050833">
    <property type="entry name" value="Poly_Biosynth_Transport"/>
</dbReference>
<feature type="transmembrane region" description="Helical" evidence="6">
    <location>
        <begin position="135"/>
        <end position="156"/>
    </location>
</feature>
<feature type="transmembrane region" description="Helical" evidence="6">
    <location>
        <begin position="21"/>
        <end position="43"/>
    </location>
</feature>